<dbReference type="GO" id="GO:0009401">
    <property type="term" value="P:phosphoenolpyruvate-dependent sugar phosphotransferase system"/>
    <property type="evidence" value="ECO:0007669"/>
    <property type="project" value="UniProtKB-KW"/>
</dbReference>
<feature type="compositionally biased region" description="Polar residues" evidence="13">
    <location>
        <begin position="1"/>
        <end position="19"/>
    </location>
</feature>
<keyword evidence="9" id="KW-0813">Transport</keyword>
<dbReference type="InterPro" id="IPR018274">
    <property type="entry name" value="PEP_util_AS"/>
</dbReference>
<evidence type="ECO:0000259" key="16">
    <source>
        <dbReference type="Pfam" id="PF05524"/>
    </source>
</evidence>
<dbReference type="InterPro" id="IPR015813">
    <property type="entry name" value="Pyrv/PenolPyrv_kinase-like_dom"/>
</dbReference>
<evidence type="ECO:0000256" key="2">
    <source>
        <dbReference type="ARBA" id="ARBA00007837"/>
    </source>
</evidence>
<feature type="domain" description="PEP-utilising enzyme C-terminal" evidence="15">
    <location>
        <begin position="265"/>
        <end position="536"/>
    </location>
</feature>
<dbReference type="InterPro" id="IPR008279">
    <property type="entry name" value="PEP-util_enz_mobile_dom"/>
</dbReference>
<comment type="catalytic activity">
    <reaction evidence="9">
        <text>L-histidyl-[protein] + phosphoenolpyruvate = N(pros)-phospho-L-histidyl-[protein] + pyruvate</text>
        <dbReference type="Rhea" id="RHEA:23880"/>
        <dbReference type="Rhea" id="RHEA-COMP:9745"/>
        <dbReference type="Rhea" id="RHEA-COMP:9746"/>
        <dbReference type="ChEBI" id="CHEBI:15361"/>
        <dbReference type="ChEBI" id="CHEBI:29979"/>
        <dbReference type="ChEBI" id="CHEBI:58702"/>
        <dbReference type="ChEBI" id="CHEBI:64837"/>
        <dbReference type="EC" id="2.7.3.9"/>
    </reaction>
</comment>
<dbReference type="Gene3D" id="1.10.274.10">
    <property type="entry name" value="PtsI, HPr-binding domain"/>
    <property type="match status" value="1"/>
</dbReference>
<evidence type="ECO:0000256" key="7">
    <source>
        <dbReference type="ARBA" id="ARBA00022842"/>
    </source>
</evidence>
<dbReference type="SUPFAM" id="SSF47831">
    <property type="entry name" value="Enzyme I of the PEP:sugar phosphotransferase system HPr-binding (sub)domain"/>
    <property type="match status" value="1"/>
</dbReference>
<dbReference type="Pfam" id="PF02896">
    <property type="entry name" value="PEP-utilizers_C"/>
    <property type="match status" value="1"/>
</dbReference>
<feature type="binding site" evidence="11">
    <location>
        <position position="462"/>
    </location>
    <ligand>
        <name>phosphoenolpyruvate</name>
        <dbReference type="ChEBI" id="CHEBI:58702"/>
    </ligand>
</feature>
<dbReference type="GO" id="GO:0005737">
    <property type="term" value="C:cytoplasm"/>
    <property type="evidence" value="ECO:0007669"/>
    <property type="project" value="UniProtKB-SubCell"/>
</dbReference>
<dbReference type="PROSITE" id="PS00742">
    <property type="entry name" value="PEP_ENZYMES_2"/>
    <property type="match status" value="1"/>
</dbReference>
<keyword evidence="18" id="KW-1185">Reference proteome</keyword>
<dbReference type="HOGENOM" id="CLU_007308_7_0_11"/>
<dbReference type="InterPro" id="IPR000121">
    <property type="entry name" value="PEP_util_C"/>
</dbReference>
<feature type="domain" description="Phosphotransferase system enzyme I N-terminal" evidence="16">
    <location>
        <begin position="18"/>
        <end position="136"/>
    </location>
</feature>
<dbReference type="eggNOG" id="COG1080">
    <property type="taxonomic scope" value="Bacteria"/>
</dbReference>
<dbReference type="InterPro" id="IPR036618">
    <property type="entry name" value="PtsI_HPr-bd_sf"/>
</dbReference>
<dbReference type="PIRSF" id="PIRSF000732">
    <property type="entry name" value="PTS_enzyme_I"/>
    <property type="match status" value="1"/>
</dbReference>
<organism evidence="17 18">
    <name type="scientific">Kytococcus sedentarius (strain ATCC 14392 / DSM 20547 / JCM 11482 / CCUG 33030 / NBRC 15357 / NCTC 11040 / CCM 314 / 541)</name>
    <name type="common">Micrococcus sedentarius</name>
    <dbReference type="NCBI Taxonomy" id="478801"/>
    <lineage>
        <taxon>Bacteria</taxon>
        <taxon>Bacillati</taxon>
        <taxon>Actinomycetota</taxon>
        <taxon>Actinomycetes</taxon>
        <taxon>Micrococcales</taxon>
        <taxon>Kytococcaceae</taxon>
        <taxon>Kytococcus</taxon>
    </lineage>
</organism>
<dbReference type="InterPro" id="IPR036637">
    <property type="entry name" value="Phosphohistidine_dom_sf"/>
</dbReference>
<dbReference type="Gene3D" id="3.20.20.60">
    <property type="entry name" value="Phosphoenolpyruvate-binding domains"/>
    <property type="match status" value="1"/>
</dbReference>
<dbReference type="PANTHER" id="PTHR46244:SF3">
    <property type="entry name" value="PHOSPHOENOLPYRUVATE-PROTEIN PHOSPHOTRANSFERASE"/>
    <property type="match status" value="1"/>
</dbReference>
<feature type="domain" description="PEP-utilising enzyme mobile" evidence="14">
    <location>
        <begin position="164"/>
        <end position="234"/>
    </location>
</feature>
<dbReference type="InterPro" id="IPR024692">
    <property type="entry name" value="PTS_EI"/>
</dbReference>
<dbReference type="STRING" id="478801.Ksed_16860"/>
<comment type="similarity">
    <text evidence="2 9">Belongs to the PEP-utilizing enzyme family.</text>
</comment>
<dbReference type="AlphaFoldDB" id="C7NIR3"/>
<feature type="binding site" evidence="12">
    <location>
        <position position="452"/>
    </location>
    <ligand>
        <name>Mg(2+)</name>
        <dbReference type="ChEBI" id="CHEBI:18420"/>
    </ligand>
</feature>
<keyword evidence="9" id="KW-0598">Phosphotransferase system</keyword>
<proteinExistence type="inferred from homology"/>
<feature type="binding site" evidence="12">
    <location>
        <position position="428"/>
    </location>
    <ligand>
        <name>Mg(2+)</name>
        <dbReference type="ChEBI" id="CHEBI:18420"/>
    </ligand>
</feature>
<evidence type="ECO:0000259" key="15">
    <source>
        <dbReference type="Pfam" id="PF02896"/>
    </source>
</evidence>
<dbReference type="InterPro" id="IPR023151">
    <property type="entry name" value="PEP_util_CS"/>
</dbReference>
<dbReference type="GO" id="GO:0008965">
    <property type="term" value="F:phosphoenolpyruvate-protein phosphotransferase activity"/>
    <property type="evidence" value="ECO:0007669"/>
    <property type="project" value="UniProtKB-EC"/>
</dbReference>
<evidence type="ECO:0000256" key="4">
    <source>
        <dbReference type="ARBA" id="ARBA00022679"/>
    </source>
</evidence>
<dbReference type="Proteomes" id="UP000006666">
    <property type="component" value="Chromosome"/>
</dbReference>
<evidence type="ECO:0000256" key="10">
    <source>
        <dbReference type="PIRSR" id="PIRSR000732-1"/>
    </source>
</evidence>
<protein>
    <recommendedName>
        <fullName evidence="3 9">Phosphoenolpyruvate-protein phosphotransferase</fullName>
        <ecNumber evidence="9">2.7.3.9</ecNumber>
    </recommendedName>
    <alternativeName>
        <fullName evidence="8 9">Phosphotransferase system, enzyme I</fullName>
    </alternativeName>
</protein>
<evidence type="ECO:0000256" key="5">
    <source>
        <dbReference type="ARBA" id="ARBA00022723"/>
    </source>
</evidence>
<dbReference type="EC" id="2.7.3.9" evidence="9"/>
<feature type="binding site" evidence="11">
    <location>
        <position position="337"/>
    </location>
    <ligand>
        <name>phosphoenolpyruvate</name>
        <dbReference type="ChEBI" id="CHEBI:58702"/>
    </ligand>
</feature>
<dbReference type="KEGG" id="kse:Ksed_16860"/>
<sequence length="568" mass="57577">MPRVPATSTPEDQPRQLTGTPVVPGVVHAPVVWARPRPEAPASGAELPAGEREAEAERLATAIEAVASRLEERAAAVTGAAAEVLAATAGIARDTGWAKQARQAVEAGQPAAVATTHAIGGFIETFEKLGGVMAERTTDLRDVRDRVVAELTGQPEPGVPTPAEPSVLCAEDLAPADTAGLDPQQVVAIVTSAGGPTSHTSIIARQHGIPCVVGVAGLEALEAGESVLVDGGAGTLDRGVDAEEAARRVAQDADRRARIEAWSGPARTADGTGVELLANVQDGAGARAAAAGHAQGVGLFRTELLFLGARSEPTVDDQAARYAEVFGAFAGHKVVLRTLDAGSDKPLAFATLPDEPNPALGVRGYRLAQVDPGLLERQLDAVARAASQAGVDAADAWVMAPMVATVAEARAFAEQVRSRGLRAGVMVEVPALALQAEALVREVDFVSIGTNDLAQYTMAADRMTASLAGLTDPWQPAVLRLVEMTARAGAAAGAPVGVCGEAAADPDLACVLVGLGVSSLSMAAGAVSAVGERLSRATDAQCRAAAEAALGAADPAAAREAVAAVLEG</sequence>
<evidence type="ECO:0000256" key="1">
    <source>
        <dbReference type="ARBA" id="ARBA00001946"/>
    </source>
</evidence>
<feature type="binding site" evidence="11">
    <location>
        <begin position="451"/>
        <end position="452"/>
    </location>
    <ligand>
        <name>phosphoenolpyruvate</name>
        <dbReference type="ChEBI" id="CHEBI:58702"/>
    </ligand>
</feature>
<dbReference type="GO" id="GO:0046872">
    <property type="term" value="F:metal ion binding"/>
    <property type="evidence" value="ECO:0007669"/>
    <property type="project" value="UniProtKB-KW"/>
</dbReference>
<evidence type="ECO:0000256" key="12">
    <source>
        <dbReference type="PIRSR" id="PIRSR000732-3"/>
    </source>
</evidence>
<evidence type="ECO:0000256" key="13">
    <source>
        <dbReference type="SAM" id="MobiDB-lite"/>
    </source>
</evidence>
<dbReference type="EMBL" id="CP001686">
    <property type="protein sequence ID" value="ACV06701.1"/>
    <property type="molecule type" value="Genomic_DNA"/>
</dbReference>
<keyword evidence="4 9" id="KW-0808">Transferase</keyword>
<evidence type="ECO:0000256" key="3">
    <source>
        <dbReference type="ARBA" id="ARBA00016544"/>
    </source>
</evidence>
<keyword evidence="9" id="KW-0762">Sugar transport</keyword>
<dbReference type="PRINTS" id="PR01736">
    <property type="entry name" value="PHPHTRNFRASE"/>
</dbReference>
<feature type="active site" description="Tele-phosphohistidine intermediate" evidence="10">
    <location>
        <position position="199"/>
    </location>
</feature>
<dbReference type="SUPFAM" id="SSF51621">
    <property type="entry name" value="Phosphoenolpyruvate/pyruvate domain"/>
    <property type="match status" value="1"/>
</dbReference>
<dbReference type="InterPro" id="IPR008731">
    <property type="entry name" value="PTS_EIN"/>
</dbReference>
<comment type="function">
    <text evidence="9">General (non sugar-specific) component of the phosphoenolpyruvate-dependent sugar phosphotransferase system (sugar PTS). This major carbohydrate active-transport system catalyzes the phosphorylation of incoming sugar substrates concomitantly with their translocation across the cell membrane. Enzyme I transfers the phosphoryl group from phosphoenolpyruvate (PEP) to the phosphoryl carrier protein (HPr).</text>
</comment>
<dbReference type="PANTHER" id="PTHR46244">
    <property type="entry name" value="PHOSPHOENOLPYRUVATE-PROTEIN PHOSPHOTRANSFERASE"/>
    <property type="match status" value="1"/>
</dbReference>
<feature type="active site" description="Proton donor" evidence="10">
    <location>
        <position position="499"/>
    </location>
</feature>
<evidence type="ECO:0000313" key="17">
    <source>
        <dbReference type="EMBL" id="ACV06701.1"/>
    </source>
</evidence>
<keyword evidence="6 9" id="KW-0418">Kinase</keyword>
<evidence type="ECO:0000256" key="8">
    <source>
        <dbReference type="ARBA" id="ARBA00033235"/>
    </source>
</evidence>
<gene>
    <name evidence="17" type="ordered locus">Ksed_16860</name>
</gene>
<dbReference type="GO" id="GO:0016301">
    <property type="term" value="F:kinase activity"/>
    <property type="evidence" value="ECO:0007669"/>
    <property type="project" value="UniProtKB-KW"/>
</dbReference>
<comment type="subcellular location">
    <subcellularLocation>
        <location evidence="9">Cytoplasm</location>
    </subcellularLocation>
</comment>
<evidence type="ECO:0000313" key="18">
    <source>
        <dbReference type="Proteomes" id="UP000006666"/>
    </source>
</evidence>
<dbReference type="RefSeq" id="WP_015779646.1">
    <property type="nucleotide sequence ID" value="NC_013169.1"/>
</dbReference>
<evidence type="ECO:0000256" key="11">
    <source>
        <dbReference type="PIRSR" id="PIRSR000732-2"/>
    </source>
</evidence>
<feature type="region of interest" description="Disordered" evidence="13">
    <location>
        <begin position="1"/>
        <end position="22"/>
    </location>
</feature>
<keyword evidence="9" id="KW-0963">Cytoplasm</keyword>
<name>C7NIR3_KYTSD</name>
<dbReference type="SUPFAM" id="SSF52009">
    <property type="entry name" value="Phosphohistidine domain"/>
    <property type="match status" value="1"/>
</dbReference>
<evidence type="ECO:0000256" key="9">
    <source>
        <dbReference type="PIRNR" id="PIRNR000732"/>
    </source>
</evidence>
<dbReference type="Gene3D" id="3.50.30.10">
    <property type="entry name" value="Phosphohistidine domain"/>
    <property type="match status" value="1"/>
</dbReference>
<evidence type="ECO:0000259" key="14">
    <source>
        <dbReference type="Pfam" id="PF00391"/>
    </source>
</evidence>
<dbReference type="Pfam" id="PF00391">
    <property type="entry name" value="PEP-utilizers"/>
    <property type="match status" value="1"/>
</dbReference>
<dbReference type="InterPro" id="IPR040442">
    <property type="entry name" value="Pyrv_kinase-like_dom_sf"/>
</dbReference>
<dbReference type="PROSITE" id="PS00370">
    <property type="entry name" value="PEP_ENZYMES_PHOS_SITE"/>
    <property type="match status" value="1"/>
</dbReference>
<dbReference type="Pfam" id="PF05524">
    <property type="entry name" value="PEP-utilisers_N"/>
    <property type="match status" value="1"/>
</dbReference>
<accession>C7NIR3</accession>
<comment type="cofactor">
    <cofactor evidence="1 9 12">
        <name>Mg(2+)</name>
        <dbReference type="ChEBI" id="CHEBI:18420"/>
    </cofactor>
</comment>
<reference evidence="17 18" key="1">
    <citation type="journal article" date="2009" name="Stand. Genomic Sci.">
        <title>Complete genome sequence of Kytococcus sedentarius type strain (541).</title>
        <authorList>
            <person name="Sims D."/>
            <person name="Brettin T."/>
            <person name="Detter J.C."/>
            <person name="Han C."/>
            <person name="Lapidus A."/>
            <person name="Copeland A."/>
            <person name="Glavina Del Rio T."/>
            <person name="Nolan M."/>
            <person name="Chen F."/>
            <person name="Lucas S."/>
            <person name="Tice H."/>
            <person name="Cheng J.F."/>
            <person name="Bruce D."/>
            <person name="Goodwin L."/>
            <person name="Pitluck S."/>
            <person name="Ovchinnikova G."/>
            <person name="Pati A."/>
            <person name="Ivanova N."/>
            <person name="Mavrommatis K."/>
            <person name="Chen A."/>
            <person name="Palaniappan K."/>
            <person name="D'haeseleer P."/>
            <person name="Chain P."/>
            <person name="Bristow J."/>
            <person name="Eisen J.A."/>
            <person name="Markowitz V."/>
            <person name="Hugenholtz P."/>
            <person name="Schneider S."/>
            <person name="Goker M."/>
            <person name="Pukall R."/>
            <person name="Kyrpides N.C."/>
            <person name="Klenk H.P."/>
        </authorList>
    </citation>
    <scope>NUCLEOTIDE SEQUENCE [LARGE SCALE GENOMIC DNA]</scope>
    <source>
        <strain evidence="18">ATCC 14392 / DSM 20547 / JCM 11482 / CCUG 33030 / NBRC 15357 / NCTC 11040 / CCM 314 / 541</strain>
    </source>
</reference>
<dbReference type="InterPro" id="IPR050499">
    <property type="entry name" value="PEP-utilizing_PTS_enzyme"/>
</dbReference>
<feature type="binding site" evidence="11">
    <location>
        <position position="301"/>
    </location>
    <ligand>
        <name>phosphoenolpyruvate</name>
        <dbReference type="ChEBI" id="CHEBI:58702"/>
    </ligand>
</feature>
<evidence type="ECO:0000256" key="6">
    <source>
        <dbReference type="ARBA" id="ARBA00022777"/>
    </source>
</evidence>
<keyword evidence="7 9" id="KW-0460">Magnesium</keyword>
<keyword evidence="5 9" id="KW-0479">Metal-binding</keyword>